<dbReference type="AlphaFoldDB" id="I0IHR2"/>
<sequence>MPIPQSFRRGWRWARKLGDSPQVAALAWLGGWAAAGGGAATLLIGGPLGLYLLGLGGVLLAAALATMAWRWISFGDSLRRDLAEDLRHEAEKRRNRGLNRLQDRLAAGREPRALRALAGLRDLGTRSLRLQGRLDRLAPADAEVLAVVERMRIAALASLERLATLRASPAGRGGPGSEEAQAADERLLAGVEDAASRMAVAVGRLESRSLAGPSASSGGREGLDDLAEELGAAMAIARRVEERLAELDEDRIRE</sequence>
<organism evidence="3 4">
    <name type="scientific">Phycisphaera mikurensis (strain NBRC 102666 / KCTC 22515 / FYK2301M01)</name>
    <dbReference type="NCBI Taxonomy" id="1142394"/>
    <lineage>
        <taxon>Bacteria</taxon>
        <taxon>Pseudomonadati</taxon>
        <taxon>Planctomycetota</taxon>
        <taxon>Phycisphaerae</taxon>
        <taxon>Phycisphaerales</taxon>
        <taxon>Phycisphaeraceae</taxon>
        <taxon>Phycisphaera</taxon>
    </lineage>
</organism>
<name>I0IHR2_PHYMF</name>
<evidence type="ECO:0000256" key="1">
    <source>
        <dbReference type="SAM" id="Coils"/>
    </source>
</evidence>
<keyword evidence="1" id="KW-0175">Coiled coil</keyword>
<reference evidence="3 4" key="1">
    <citation type="submission" date="2012-02" db="EMBL/GenBank/DDBJ databases">
        <title>Complete genome sequence of Phycisphaera mikurensis NBRC 102666.</title>
        <authorList>
            <person name="Ankai A."/>
            <person name="Hosoyama A."/>
            <person name="Terui Y."/>
            <person name="Sekine M."/>
            <person name="Fukai R."/>
            <person name="Kato Y."/>
            <person name="Nakamura S."/>
            <person name="Yamada-Narita S."/>
            <person name="Kawakoshi A."/>
            <person name="Fukunaga Y."/>
            <person name="Yamazaki S."/>
            <person name="Fujita N."/>
        </authorList>
    </citation>
    <scope>NUCLEOTIDE SEQUENCE [LARGE SCALE GENOMIC DNA]</scope>
    <source>
        <strain evidence="4">NBRC 102666 / KCTC 22515 / FYK2301M01</strain>
    </source>
</reference>
<feature type="transmembrane region" description="Helical" evidence="2">
    <location>
        <begin position="21"/>
        <end position="44"/>
    </location>
</feature>
<evidence type="ECO:0000313" key="4">
    <source>
        <dbReference type="Proteomes" id="UP000007881"/>
    </source>
</evidence>
<proteinExistence type="predicted"/>
<dbReference type="EMBL" id="AP012338">
    <property type="protein sequence ID" value="BAM04800.1"/>
    <property type="molecule type" value="Genomic_DNA"/>
</dbReference>
<dbReference type="Proteomes" id="UP000007881">
    <property type="component" value="Chromosome"/>
</dbReference>
<keyword evidence="2" id="KW-0812">Transmembrane</keyword>
<accession>I0IHR2</accession>
<dbReference type="STRING" id="1142394.PSMK_26410"/>
<keyword evidence="4" id="KW-1185">Reference proteome</keyword>
<feature type="transmembrane region" description="Helical" evidence="2">
    <location>
        <begin position="50"/>
        <end position="72"/>
    </location>
</feature>
<dbReference type="RefSeq" id="WP_014438013.1">
    <property type="nucleotide sequence ID" value="NC_017080.1"/>
</dbReference>
<keyword evidence="2" id="KW-0472">Membrane</keyword>
<dbReference type="HOGENOM" id="CLU_1093511_0_0_0"/>
<gene>
    <name evidence="3" type="ordered locus">PSMK_26410</name>
</gene>
<evidence type="ECO:0000256" key="2">
    <source>
        <dbReference type="SAM" id="Phobius"/>
    </source>
</evidence>
<protein>
    <submittedName>
        <fullName evidence="3">Uncharacterized protein</fullName>
    </submittedName>
</protein>
<dbReference type="KEGG" id="phm:PSMK_26410"/>
<keyword evidence="2" id="KW-1133">Transmembrane helix</keyword>
<feature type="coiled-coil region" evidence="1">
    <location>
        <begin position="223"/>
        <end position="250"/>
    </location>
</feature>
<evidence type="ECO:0000313" key="3">
    <source>
        <dbReference type="EMBL" id="BAM04800.1"/>
    </source>
</evidence>